<name>C4GLR2_9NEIS</name>
<dbReference type="EMBL" id="ACJW02000005">
    <property type="protein sequence ID" value="EEP67062.1"/>
    <property type="molecule type" value="Genomic_DNA"/>
</dbReference>
<evidence type="ECO:0000313" key="2">
    <source>
        <dbReference type="Proteomes" id="UP000003009"/>
    </source>
</evidence>
<organism evidence="1 2">
    <name type="scientific">Kingella oralis ATCC 51147</name>
    <dbReference type="NCBI Taxonomy" id="629741"/>
    <lineage>
        <taxon>Bacteria</taxon>
        <taxon>Pseudomonadati</taxon>
        <taxon>Pseudomonadota</taxon>
        <taxon>Betaproteobacteria</taxon>
        <taxon>Neisseriales</taxon>
        <taxon>Neisseriaceae</taxon>
        <taxon>Kingella</taxon>
    </lineage>
</organism>
<keyword evidence="2" id="KW-1185">Reference proteome</keyword>
<evidence type="ECO:0000313" key="1">
    <source>
        <dbReference type="EMBL" id="EEP67062.1"/>
    </source>
</evidence>
<comment type="caution">
    <text evidence="1">The sequence shown here is derived from an EMBL/GenBank/DDBJ whole genome shotgun (WGS) entry which is preliminary data.</text>
</comment>
<gene>
    <name evidence="1" type="ORF">GCWU000324_02632</name>
</gene>
<dbReference type="HOGENOM" id="CLU_2450652_0_0_4"/>
<dbReference type="AlphaFoldDB" id="C4GLR2"/>
<accession>C4GLR2</accession>
<protein>
    <submittedName>
        <fullName evidence="1">Uncharacterized protein</fullName>
    </submittedName>
</protein>
<sequence length="89" mass="10331">MISFHFLAIFGWANFSIDCVFRLLIKRWRRRIDGEAQQLGSLKTGGGVFRLPLAFCKGFNPKHQKKEPYCFVHRYDAVRSYGSLKGYAL</sequence>
<proteinExistence type="predicted"/>
<dbReference type="STRING" id="629741.GCWU000324_02632"/>
<dbReference type="Proteomes" id="UP000003009">
    <property type="component" value="Unassembled WGS sequence"/>
</dbReference>
<reference evidence="1" key="1">
    <citation type="submission" date="2009-04" db="EMBL/GenBank/DDBJ databases">
        <authorList>
            <person name="Weinstock G."/>
            <person name="Sodergren E."/>
            <person name="Clifton S."/>
            <person name="Fulton L."/>
            <person name="Fulton B."/>
            <person name="Courtney L."/>
            <person name="Fronick C."/>
            <person name="Harrison M."/>
            <person name="Strong C."/>
            <person name="Farmer C."/>
            <person name="Delahaunty K."/>
            <person name="Markovic C."/>
            <person name="Hall O."/>
            <person name="Minx P."/>
            <person name="Tomlinson C."/>
            <person name="Mitreva M."/>
            <person name="Nelson J."/>
            <person name="Hou S."/>
            <person name="Wollam A."/>
            <person name="Pepin K.H."/>
            <person name="Johnson M."/>
            <person name="Bhonagiri V."/>
            <person name="Nash W.E."/>
            <person name="Warren W."/>
            <person name="Chinwalla A."/>
            <person name="Mardis E.R."/>
            <person name="Wilson R.K."/>
        </authorList>
    </citation>
    <scope>NUCLEOTIDE SEQUENCE [LARGE SCALE GENOMIC DNA]</scope>
    <source>
        <strain evidence="1">ATCC 51147</strain>
    </source>
</reference>